<keyword evidence="1" id="KW-0812">Transmembrane</keyword>
<accession>A0ABN1U7N7</accession>
<keyword evidence="1" id="KW-1133">Transmembrane helix</keyword>
<keyword evidence="1" id="KW-0472">Membrane</keyword>
<evidence type="ECO:0000313" key="2">
    <source>
        <dbReference type="EMBL" id="GAA1127162.1"/>
    </source>
</evidence>
<evidence type="ECO:0000313" key="3">
    <source>
        <dbReference type="Proteomes" id="UP001499987"/>
    </source>
</evidence>
<comment type="caution">
    <text evidence="2">The sequence shown here is derived from an EMBL/GenBank/DDBJ whole genome shotgun (WGS) entry which is preliminary data.</text>
</comment>
<proteinExistence type="predicted"/>
<dbReference type="EMBL" id="BAAALD010000167">
    <property type="protein sequence ID" value="GAA1127162.1"/>
    <property type="molecule type" value="Genomic_DNA"/>
</dbReference>
<dbReference type="Proteomes" id="UP001499987">
    <property type="component" value="Unassembled WGS sequence"/>
</dbReference>
<evidence type="ECO:0000256" key="1">
    <source>
        <dbReference type="SAM" id="Phobius"/>
    </source>
</evidence>
<dbReference type="RefSeq" id="WP_344628393.1">
    <property type="nucleotide sequence ID" value="NZ_BAAALD010000167.1"/>
</dbReference>
<feature type="transmembrane region" description="Helical" evidence="1">
    <location>
        <begin position="94"/>
        <end position="115"/>
    </location>
</feature>
<organism evidence="2 3">
    <name type="scientific">Kitasatospora arboriphila</name>
    <dbReference type="NCBI Taxonomy" id="258052"/>
    <lineage>
        <taxon>Bacteria</taxon>
        <taxon>Bacillati</taxon>
        <taxon>Actinomycetota</taxon>
        <taxon>Actinomycetes</taxon>
        <taxon>Kitasatosporales</taxon>
        <taxon>Streptomycetaceae</taxon>
        <taxon>Kitasatospora</taxon>
    </lineage>
</organism>
<sequence length="116" mass="11394">MDVLSAANALAALVSAGSSVAGVLRPGLGLPEGEPVTAGAHVYARAYAARAVPLGVATAVAVTAGGAAVAWPMLLVSGLAQVGDSAIGFRQRNLGMGFGAGAFAVLHLVSAWWVAR</sequence>
<evidence type="ECO:0008006" key="4">
    <source>
        <dbReference type="Google" id="ProtNLM"/>
    </source>
</evidence>
<keyword evidence="3" id="KW-1185">Reference proteome</keyword>
<name>A0ABN1U7N7_9ACTN</name>
<gene>
    <name evidence="2" type="ORF">GCM10009663_76540</name>
</gene>
<reference evidence="2 3" key="1">
    <citation type="journal article" date="2019" name="Int. J. Syst. Evol. Microbiol.">
        <title>The Global Catalogue of Microorganisms (GCM) 10K type strain sequencing project: providing services to taxonomists for standard genome sequencing and annotation.</title>
        <authorList>
            <consortium name="The Broad Institute Genomics Platform"/>
            <consortium name="The Broad Institute Genome Sequencing Center for Infectious Disease"/>
            <person name="Wu L."/>
            <person name="Ma J."/>
        </authorList>
    </citation>
    <scope>NUCLEOTIDE SEQUENCE [LARGE SCALE GENOMIC DNA]</scope>
    <source>
        <strain evidence="2 3">JCM 13002</strain>
    </source>
</reference>
<protein>
    <recommendedName>
        <fullName evidence="4">DUF4267 domain-containing protein</fullName>
    </recommendedName>
</protein>
<feature type="transmembrane region" description="Helical" evidence="1">
    <location>
        <begin position="56"/>
        <end position="82"/>
    </location>
</feature>